<dbReference type="InterPro" id="IPR002035">
    <property type="entry name" value="VWF_A"/>
</dbReference>
<dbReference type="PANTHER" id="PTHR41248">
    <property type="entry name" value="NORD PROTEIN"/>
    <property type="match status" value="1"/>
</dbReference>
<feature type="domain" description="VWFA" evidence="2">
    <location>
        <begin position="160"/>
        <end position="384"/>
    </location>
</feature>
<evidence type="ECO:0000256" key="1">
    <source>
        <dbReference type="SAM" id="MobiDB-lite"/>
    </source>
</evidence>
<dbReference type="EMBL" id="UINC01075010">
    <property type="protein sequence ID" value="SVC12774.1"/>
    <property type="molecule type" value="Genomic_DNA"/>
</dbReference>
<dbReference type="PROSITE" id="PS50234">
    <property type="entry name" value="VWFA"/>
    <property type="match status" value="1"/>
</dbReference>
<protein>
    <recommendedName>
        <fullName evidence="2">VWFA domain-containing protein</fullName>
    </recommendedName>
</protein>
<gene>
    <name evidence="3" type="ORF">METZ01_LOCUS265628</name>
</gene>
<accession>A0A382JK40</accession>
<dbReference type="Pfam" id="PF00092">
    <property type="entry name" value="VWA"/>
    <property type="match status" value="1"/>
</dbReference>
<dbReference type="Gene3D" id="3.40.50.410">
    <property type="entry name" value="von Willebrand factor, type A domain"/>
    <property type="match status" value="1"/>
</dbReference>
<organism evidence="3">
    <name type="scientific">marine metagenome</name>
    <dbReference type="NCBI Taxonomy" id="408172"/>
    <lineage>
        <taxon>unclassified sequences</taxon>
        <taxon>metagenomes</taxon>
        <taxon>ecological metagenomes</taxon>
    </lineage>
</organism>
<sequence length="386" mass="44298">ADENSELDSEANQELLKNLMKEIKNRDLDNSSFSGGEPLHFDEEGGPLEATAPDTFTYDEWDFRDVEYKPNWCLLHEKKLADGETNFYKETLTNNSSLVYQIKKQFELVFPEMYRKQKRLEDGEEADLDAGIEALIDLRSNVTPDEKIYWRRNKTERSVAVALLIDMSASTAEAIDDGTKSSNDDWGAPDDPVEYMVWLRSRRAEGLRRSYKRIVDVEKEGIVLMVNSLETLGDDYGVYGFSGYGRENVEFYTIKDLDEKFSDTVSGRIDRIAPLHATRMGPAIRHTISKLENHEARSKFMFLITDGRPQDRGYSREGVEKEYAVYDTRQALLEAKQKGIVPFCLTVDKAGHDYLKTMMDDFSYEVLSDISMLPARLPELYKNLTS</sequence>
<feature type="region of interest" description="Disordered" evidence="1">
    <location>
        <begin position="27"/>
        <end position="52"/>
    </location>
</feature>
<feature type="non-terminal residue" evidence="3">
    <location>
        <position position="1"/>
    </location>
</feature>
<proteinExistence type="predicted"/>
<dbReference type="InterPro" id="IPR051928">
    <property type="entry name" value="NorD/CobT"/>
</dbReference>
<dbReference type="SMART" id="SM00327">
    <property type="entry name" value="VWA"/>
    <property type="match status" value="1"/>
</dbReference>
<dbReference type="PANTHER" id="PTHR41248:SF1">
    <property type="entry name" value="NORD PROTEIN"/>
    <property type="match status" value="1"/>
</dbReference>
<name>A0A382JK40_9ZZZZ</name>
<dbReference type="SUPFAM" id="SSF53300">
    <property type="entry name" value="vWA-like"/>
    <property type="match status" value="1"/>
</dbReference>
<evidence type="ECO:0000259" key="2">
    <source>
        <dbReference type="PROSITE" id="PS50234"/>
    </source>
</evidence>
<evidence type="ECO:0000313" key="3">
    <source>
        <dbReference type="EMBL" id="SVC12774.1"/>
    </source>
</evidence>
<dbReference type="InterPro" id="IPR036465">
    <property type="entry name" value="vWFA_dom_sf"/>
</dbReference>
<reference evidence="3" key="1">
    <citation type="submission" date="2018-05" db="EMBL/GenBank/DDBJ databases">
        <authorList>
            <person name="Lanie J.A."/>
            <person name="Ng W.-L."/>
            <person name="Kazmierczak K.M."/>
            <person name="Andrzejewski T.M."/>
            <person name="Davidsen T.M."/>
            <person name="Wayne K.J."/>
            <person name="Tettelin H."/>
            <person name="Glass J.I."/>
            <person name="Rusch D."/>
            <person name="Podicherti R."/>
            <person name="Tsui H.-C.T."/>
            <person name="Winkler M.E."/>
        </authorList>
    </citation>
    <scope>NUCLEOTIDE SEQUENCE</scope>
</reference>
<dbReference type="AlphaFoldDB" id="A0A382JK40"/>